<dbReference type="GO" id="GO:0043335">
    <property type="term" value="P:protein unfolding"/>
    <property type="evidence" value="ECO:0007669"/>
    <property type="project" value="TreeGrafter"/>
</dbReference>
<dbReference type="InterPro" id="IPR027304">
    <property type="entry name" value="Trigger_fact/SurA_dom_sf"/>
</dbReference>
<accession>A0A0P7BYM5</accession>
<dbReference type="EMBL" id="LGTQ01000012">
    <property type="protein sequence ID" value="KPM47208.1"/>
    <property type="molecule type" value="Genomic_DNA"/>
</dbReference>
<reference evidence="2 3" key="1">
    <citation type="submission" date="2015-07" db="EMBL/GenBank/DDBJ databases">
        <title>The draft genome sequence of Leadbetterella sp. JN14-9.</title>
        <authorList>
            <person name="Liu Y."/>
            <person name="Du J."/>
            <person name="Shao Z."/>
        </authorList>
    </citation>
    <scope>NUCLEOTIDE SEQUENCE [LARGE SCALE GENOMIC DNA]</scope>
    <source>
        <strain evidence="2 3">JN14-9</strain>
    </source>
</reference>
<dbReference type="RefSeq" id="WP_055149899.1">
    <property type="nucleotide sequence ID" value="NZ_JXSZ01000012.1"/>
</dbReference>
<dbReference type="GO" id="GO:0043022">
    <property type="term" value="F:ribosome binding"/>
    <property type="evidence" value="ECO:0007669"/>
    <property type="project" value="TreeGrafter"/>
</dbReference>
<dbReference type="GO" id="GO:0051083">
    <property type="term" value="P:'de novo' cotranslational protein folding"/>
    <property type="evidence" value="ECO:0007669"/>
    <property type="project" value="TreeGrafter"/>
</dbReference>
<evidence type="ECO:0000313" key="2">
    <source>
        <dbReference type="EMBL" id="KPM47208.1"/>
    </source>
</evidence>
<organism evidence="2 3">
    <name type="scientific">Jiulongibacter sediminis</name>
    <dbReference type="NCBI Taxonomy" id="1605367"/>
    <lineage>
        <taxon>Bacteria</taxon>
        <taxon>Pseudomonadati</taxon>
        <taxon>Bacteroidota</taxon>
        <taxon>Cytophagia</taxon>
        <taxon>Cytophagales</taxon>
        <taxon>Leadbetterellaceae</taxon>
        <taxon>Jiulongibacter</taxon>
    </lineage>
</organism>
<dbReference type="Proteomes" id="UP000050454">
    <property type="component" value="Unassembled WGS sequence"/>
</dbReference>
<dbReference type="Gene3D" id="1.10.3120.10">
    <property type="entry name" value="Trigger factor, C-terminal domain"/>
    <property type="match status" value="1"/>
</dbReference>
<dbReference type="STRING" id="1605367.AFM12_15500"/>
<dbReference type="InterPro" id="IPR036611">
    <property type="entry name" value="Trigger_fac_ribosome-bd_sf"/>
</dbReference>
<evidence type="ECO:0000259" key="1">
    <source>
        <dbReference type="Pfam" id="PF05697"/>
    </source>
</evidence>
<comment type="caution">
    <text evidence="2">The sequence shown here is derived from an EMBL/GenBank/DDBJ whole genome shotgun (WGS) entry which is preliminary data.</text>
</comment>
<evidence type="ECO:0000313" key="3">
    <source>
        <dbReference type="Proteomes" id="UP000050454"/>
    </source>
</evidence>
<sequence length="448" mass="50575">METNFNKISATDGRLKVTLTPEDYQADVDKQIKEYAKTAKIKGFRPGHVPFGYIKKLYGKSLLVDTVINKVSGAVNSYITENKLKVVGDPMPDNDAYKIDWDNDTEFNFEYEVGTASDFTVDLEKLPAIENYEIEPTKSQVDDAIEDLQKRFGTDLEPEDAEIGDLLFGTLRQESSEFESQSGIPTDKVVKKSQKLFKGLEKGSKVTFDIQSIFETDKDLGFAIGKSDEEAAALAGDFEFTVDKISRVAPAKIDQELFDKAIGEGKVSDEEGFREEISNIIKENYNRESGFLLDFDVEKTLVDNIKIDLPDAYLKKWLLAVNEGKVTEEDIEKEYDAFARGVRLDLIKGEIASNNGEEIKVEYDDVLEVVKAEIKNYFGPQAQGMDDFITQMAKKQLEENKDNAFRNYYNKAFGKKVIDFAKGKISIKNKSVKVEEFNEIAKAKYETA</sequence>
<dbReference type="GO" id="GO:0003755">
    <property type="term" value="F:peptidyl-prolyl cis-trans isomerase activity"/>
    <property type="evidence" value="ECO:0007669"/>
    <property type="project" value="TreeGrafter"/>
</dbReference>
<dbReference type="OrthoDB" id="9767721at2"/>
<dbReference type="SUPFAM" id="SSF109998">
    <property type="entry name" value="Triger factor/SurA peptide-binding domain-like"/>
    <property type="match status" value="1"/>
</dbReference>
<dbReference type="SUPFAM" id="SSF102735">
    <property type="entry name" value="Trigger factor ribosome-binding domain"/>
    <property type="match status" value="1"/>
</dbReference>
<proteinExistence type="predicted"/>
<keyword evidence="3" id="KW-1185">Reference proteome</keyword>
<dbReference type="GO" id="GO:0044183">
    <property type="term" value="F:protein folding chaperone"/>
    <property type="evidence" value="ECO:0007669"/>
    <property type="project" value="TreeGrafter"/>
</dbReference>
<protein>
    <submittedName>
        <fullName evidence="2">Trigger factor</fullName>
    </submittedName>
</protein>
<feature type="domain" description="Trigger factor ribosome-binding bacterial" evidence="1">
    <location>
        <begin position="1"/>
        <end position="148"/>
    </location>
</feature>
<dbReference type="Gene3D" id="3.30.70.1050">
    <property type="entry name" value="Trigger factor ribosome-binding domain"/>
    <property type="match status" value="1"/>
</dbReference>
<dbReference type="PANTHER" id="PTHR30560:SF3">
    <property type="entry name" value="TRIGGER FACTOR-LIKE PROTEIN TIG, CHLOROPLASTIC"/>
    <property type="match status" value="1"/>
</dbReference>
<dbReference type="InterPro" id="IPR037041">
    <property type="entry name" value="Trigger_fac_C_sf"/>
</dbReference>
<dbReference type="GO" id="GO:0015031">
    <property type="term" value="P:protein transport"/>
    <property type="evidence" value="ECO:0007669"/>
    <property type="project" value="InterPro"/>
</dbReference>
<name>A0A0P7BYM5_9BACT</name>
<gene>
    <name evidence="2" type="ORF">AFM12_15500</name>
</gene>
<dbReference type="PANTHER" id="PTHR30560">
    <property type="entry name" value="TRIGGER FACTOR CHAPERONE AND PEPTIDYL-PROLYL CIS/TRANS ISOMERASE"/>
    <property type="match status" value="1"/>
</dbReference>
<dbReference type="Pfam" id="PF05697">
    <property type="entry name" value="Trigger_N"/>
    <property type="match status" value="1"/>
</dbReference>
<dbReference type="AlphaFoldDB" id="A0A0P7BYM5"/>
<dbReference type="InterPro" id="IPR005215">
    <property type="entry name" value="Trig_fac"/>
</dbReference>
<dbReference type="InterPro" id="IPR008881">
    <property type="entry name" value="Trigger_fac_ribosome-bd_bac"/>
</dbReference>